<dbReference type="Gene3D" id="3.50.50.60">
    <property type="entry name" value="FAD/NAD(P)-binding domain"/>
    <property type="match status" value="2"/>
</dbReference>
<gene>
    <name evidence="9" type="ORF">LLUC11_1128</name>
</gene>
<name>A0AAC9W8V8_LACLL</name>
<dbReference type="Proteomes" id="UP000192067">
    <property type="component" value="Chromosome"/>
</dbReference>
<dbReference type="Gene3D" id="3.40.250.10">
    <property type="entry name" value="Rhodanese-like domain"/>
    <property type="match status" value="1"/>
</dbReference>
<evidence type="ECO:0000256" key="1">
    <source>
        <dbReference type="ARBA" id="ARBA00001974"/>
    </source>
</evidence>
<dbReference type="PRINTS" id="PR00368">
    <property type="entry name" value="FADPNR"/>
</dbReference>
<dbReference type="Gene3D" id="3.30.110.40">
    <property type="entry name" value="TusA-like domain"/>
    <property type="match status" value="1"/>
</dbReference>
<dbReference type="SUPFAM" id="SSF64307">
    <property type="entry name" value="SirA-like"/>
    <property type="match status" value="1"/>
</dbReference>
<organism evidence="9 10">
    <name type="scientific">Lactococcus lactis subsp. lactis</name>
    <name type="common">Streptococcus lactis</name>
    <dbReference type="NCBI Taxonomy" id="1360"/>
    <lineage>
        <taxon>Bacteria</taxon>
        <taxon>Bacillati</taxon>
        <taxon>Bacillota</taxon>
        <taxon>Bacilli</taxon>
        <taxon>Lactobacillales</taxon>
        <taxon>Streptococcaceae</taxon>
        <taxon>Lactococcus</taxon>
    </lineage>
</organism>
<dbReference type="Gene3D" id="3.40.1260.10">
    <property type="entry name" value="DsrEFH-like"/>
    <property type="match status" value="1"/>
</dbReference>
<dbReference type="AlphaFoldDB" id="A0AAC9W8V8"/>
<dbReference type="InterPro" id="IPR023753">
    <property type="entry name" value="FAD/NAD-binding_dom"/>
</dbReference>
<keyword evidence="6" id="KW-0558">Oxidation</keyword>
<dbReference type="SMART" id="SM00450">
    <property type="entry name" value="RHOD"/>
    <property type="match status" value="1"/>
</dbReference>
<evidence type="ECO:0000256" key="5">
    <source>
        <dbReference type="ARBA" id="ARBA00023002"/>
    </source>
</evidence>
<keyword evidence="4" id="KW-0274">FAD</keyword>
<dbReference type="PANTHER" id="PTHR43429">
    <property type="entry name" value="PYRIDINE NUCLEOTIDE-DISULFIDE OXIDOREDUCTASE DOMAIN-CONTAINING"/>
    <property type="match status" value="1"/>
</dbReference>
<dbReference type="Pfam" id="PF02852">
    <property type="entry name" value="Pyr_redox_dim"/>
    <property type="match status" value="1"/>
</dbReference>
<dbReference type="PROSITE" id="PS01148">
    <property type="entry name" value="UPF0033"/>
    <property type="match status" value="1"/>
</dbReference>
<evidence type="ECO:0000256" key="2">
    <source>
        <dbReference type="ARBA" id="ARBA00009130"/>
    </source>
</evidence>
<dbReference type="Pfam" id="PF00581">
    <property type="entry name" value="Rhodanese"/>
    <property type="match status" value="1"/>
</dbReference>
<evidence type="ECO:0000256" key="6">
    <source>
        <dbReference type="ARBA" id="ARBA00023097"/>
    </source>
</evidence>
<evidence type="ECO:0000313" key="9">
    <source>
        <dbReference type="EMBL" id="ARE13461.1"/>
    </source>
</evidence>
<keyword evidence="5" id="KW-0560">Oxidoreductase</keyword>
<proteinExistence type="inferred from homology"/>
<evidence type="ECO:0000259" key="8">
    <source>
        <dbReference type="PROSITE" id="PS50206"/>
    </source>
</evidence>
<accession>A0AAC9W8V8</accession>
<evidence type="ECO:0000313" key="10">
    <source>
        <dbReference type="Proteomes" id="UP000192067"/>
    </source>
</evidence>
<dbReference type="SUPFAM" id="SSF51905">
    <property type="entry name" value="FAD/NAD(P)-binding domain"/>
    <property type="match status" value="2"/>
</dbReference>
<dbReference type="InterPro" id="IPR050260">
    <property type="entry name" value="FAD-bd_OxRdtase"/>
</dbReference>
<reference evidence="9 10" key="1">
    <citation type="journal article" date="2017" name="BMC Genomics">
        <title>Comparative and functional genomics of the Lactococcus lactis taxon; insights into evolution and niche adaptation.</title>
        <authorList>
            <person name="Kelleher P."/>
            <person name="Bottacini F."/>
            <person name="Mahony J."/>
            <person name="Kilcawley K.N."/>
            <person name="van Sinderen D."/>
        </authorList>
    </citation>
    <scope>NUCLEOTIDE SEQUENCE [LARGE SCALE GENOMIC DNA]</scope>
    <source>
        <strain evidence="9 10">UC11</strain>
    </source>
</reference>
<protein>
    <submittedName>
        <fullName evidence="9">NADH dehydrogenase</fullName>
    </submittedName>
</protein>
<dbReference type="Pfam" id="PF13686">
    <property type="entry name" value="DrsE_2"/>
    <property type="match status" value="1"/>
</dbReference>
<sequence length="816" mass="89259">MKKKIIIIGGVAGGATAATRLRRLSEEDEIILFEKGEYISFANCGLPYHVGGVIKERDELLLQTVEGINSQYGLDVRNFSEVTLIDPTGKKVSVLNHQTGDTYEESFDQLIISTGAKSIIPQIEGLDNTNNVFTLRNIPDMDLIKKYISENGVKTATVIGGGFIGLEMMENLTELGINVQLVEMAPQVMPNIDFEMAQILHSQINMHGVRLILNDGLKSFQNKGEILELTSGEKLQTDMTILSIGVLPENSLAKKSGIELGFKGSIKVNKYMQTNFKDIYAIGDVIEVTDAITGHPTNIPLAWPANRQGRLVADVINGIPAEYPGTQGTSVAKVFELTAAGTGNSERVLKLKNIDYHAIHIHPNSHAGYYPGASPIALKLLFSSEGKILGAQAVGTEGVEKRIDVIATAIKFGAKASDLAAIELSYAPPYSSAKDPVNMLGYTADNILNNKVEIFQWSDIKELQENSSFFLDVREDFELATGSIENSVQIPLNQLREKLGELPKDKVIYVYCQVGARGYNAARILMQAGFNVKNLDGGYKTYKYAKYKIRNTIPQNPLKKGPSIKAEEENTNINIDACGLQCPGPILKVKENIDRMNEGQLLTIQASDFGFSTDIENWCKNTGNTLIENKIEGNKVLATIQKGNSECNSLPDFKKTEGVLQETKDGTTMVLFSGDLDKALASMIIASGAAAYGKEVTVFCTFWGLTLLKKNKIKKSGIAKLFDMMLPSSANKMPISQMNMGGIGSNMIKSIMKNKNVSSLPEMIQEAHHLGVKFVACTMSMDLMGIEKEELFDFVEYGGVATFIGDSENANMQLFI</sequence>
<dbReference type="InterPro" id="IPR032836">
    <property type="entry name" value="DsrE2-like"/>
</dbReference>
<dbReference type="Pfam" id="PF01206">
    <property type="entry name" value="TusA"/>
    <property type="match status" value="1"/>
</dbReference>
<dbReference type="InterPro" id="IPR016156">
    <property type="entry name" value="FAD/NAD-linked_Rdtase_dimer_sf"/>
</dbReference>
<evidence type="ECO:0000256" key="3">
    <source>
        <dbReference type="ARBA" id="ARBA00022630"/>
    </source>
</evidence>
<comment type="similarity">
    <text evidence="2">Belongs to the class-III pyridine nucleotide-disulfide oxidoreductase family.</text>
</comment>
<dbReference type="PROSITE" id="PS50206">
    <property type="entry name" value="RHODANESE_3"/>
    <property type="match status" value="1"/>
</dbReference>
<comment type="cofactor">
    <cofactor evidence="1">
        <name>FAD</name>
        <dbReference type="ChEBI" id="CHEBI:57692"/>
    </cofactor>
</comment>
<evidence type="ECO:0000256" key="7">
    <source>
        <dbReference type="ARBA" id="ARBA00023284"/>
    </source>
</evidence>
<keyword evidence="3" id="KW-0285">Flavoprotein</keyword>
<dbReference type="Pfam" id="PF07992">
    <property type="entry name" value="Pyr_redox_2"/>
    <property type="match status" value="1"/>
</dbReference>
<dbReference type="PRINTS" id="PR00411">
    <property type="entry name" value="PNDRDTASEI"/>
</dbReference>
<dbReference type="InterPro" id="IPR027396">
    <property type="entry name" value="DsrEFH-like"/>
</dbReference>
<dbReference type="InterPro" id="IPR004099">
    <property type="entry name" value="Pyr_nucl-diS_OxRdtase_dimer"/>
</dbReference>
<dbReference type="SUPFAM" id="SSF55424">
    <property type="entry name" value="FAD/NAD-linked reductases, dimerisation (C-terminal) domain"/>
    <property type="match status" value="1"/>
</dbReference>
<dbReference type="InterPro" id="IPR001763">
    <property type="entry name" value="Rhodanese-like_dom"/>
</dbReference>
<dbReference type="SUPFAM" id="SSF52821">
    <property type="entry name" value="Rhodanese/Cell cycle control phosphatase"/>
    <property type="match status" value="1"/>
</dbReference>
<dbReference type="EMBL" id="CP015904">
    <property type="protein sequence ID" value="ARE13461.1"/>
    <property type="molecule type" value="Genomic_DNA"/>
</dbReference>
<feature type="domain" description="Rhodanese" evidence="8">
    <location>
        <begin position="464"/>
        <end position="551"/>
    </location>
</feature>
<dbReference type="GO" id="GO:0016491">
    <property type="term" value="F:oxidoreductase activity"/>
    <property type="evidence" value="ECO:0007669"/>
    <property type="project" value="UniProtKB-KW"/>
</dbReference>
<evidence type="ECO:0000256" key="4">
    <source>
        <dbReference type="ARBA" id="ARBA00022827"/>
    </source>
</evidence>
<dbReference type="RefSeq" id="WP_081199612.1">
    <property type="nucleotide sequence ID" value="NZ_CP015903.2"/>
</dbReference>
<dbReference type="InterPro" id="IPR036873">
    <property type="entry name" value="Rhodanese-like_dom_sf"/>
</dbReference>
<dbReference type="PANTHER" id="PTHR43429:SF1">
    <property type="entry name" value="NAD(P)H SULFUR OXIDOREDUCTASE (COA-DEPENDENT)"/>
    <property type="match status" value="1"/>
</dbReference>
<dbReference type="InterPro" id="IPR036188">
    <property type="entry name" value="FAD/NAD-bd_sf"/>
</dbReference>
<dbReference type="InterPro" id="IPR001455">
    <property type="entry name" value="TusA-like"/>
</dbReference>
<dbReference type="SUPFAM" id="SSF75169">
    <property type="entry name" value="DsrEFH-like"/>
    <property type="match status" value="1"/>
</dbReference>
<keyword evidence="7" id="KW-0676">Redox-active center</keyword>
<dbReference type="InterPro" id="IPR036868">
    <property type="entry name" value="TusA-like_sf"/>
</dbReference>